<dbReference type="GO" id="GO:0070086">
    <property type="term" value="P:ubiquitin-dependent endocytosis"/>
    <property type="evidence" value="ECO:0007669"/>
    <property type="project" value="TreeGrafter"/>
</dbReference>
<dbReference type="OrthoDB" id="7785529at2759"/>
<feature type="compositionally biased region" description="Basic residues" evidence="2">
    <location>
        <begin position="206"/>
        <end position="215"/>
    </location>
</feature>
<dbReference type="GO" id="GO:0030674">
    <property type="term" value="F:protein-macromolecule adaptor activity"/>
    <property type="evidence" value="ECO:0007669"/>
    <property type="project" value="TreeGrafter"/>
</dbReference>
<feature type="compositionally biased region" description="Acidic residues" evidence="2">
    <location>
        <begin position="594"/>
        <end position="606"/>
    </location>
</feature>
<feature type="compositionally biased region" description="Low complexity" evidence="2">
    <location>
        <begin position="475"/>
        <end position="487"/>
    </location>
</feature>
<feature type="region of interest" description="Disordered" evidence="2">
    <location>
        <begin position="460"/>
        <end position="499"/>
    </location>
</feature>
<feature type="compositionally biased region" description="Low complexity" evidence="2">
    <location>
        <begin position="562"/>
        <end position="577"/>
    </location>
</feature>
<dbReference type="PANTHER" id="PTHR11188:SF161">
    <property type="entry name" value="PH-RESPONSE REGULATOR PROTEIN PALF_RIM8"/>
    <property type="match status" value="1"/>
</dbReference>
<dbReference type="SMART" id="SM01017">
    <property type="entry name" value="Arrestin_C"/>
    <property type="match status" value="1"/>
</dbReference>
<feature type="region of interest" description="Disordered" evidence="2">
    <location>
        <begin position="202"/>
        <end position="236"/>
    </location>
</feature>
<dbReference type="GO" id="GO:0005886">
    <property type="term" value="C:plasma membrane"/>
    <property type="evidence" value="ECO:0007669"/>
    <property type="project" value="TreeGrafter"/>
</dbReference>
<dbReference type="AlphaFoldDB" id="U4LCL1"/>
<dbReference type="InterPro" id="IPR050357">
    <property type="entry name" value="Arrestin_domain-protein"/>
</dbReference>
<dbReference type="STRING" id="1076935.U4LCL1"/>
<feature type="domain" description="Arrestin C-terminal-like" evidence="3">
    <location>
        <begin position="244"/>
        <end position="397"/>
    </location>
</feature>
<dbReference type="eggNOG" id="ENOG502QTQN">
    <property type="taxonomic scope" value="Eukaryota"/>
</dbReference>
<dbReference type="GO" id="GO:0005829">
    <property type="term" value="C:cytosol"/>
    <property type="evidence" value="ECO:0007669"/>
    <property type="project" value="TreeGrafter"/>
</dbReference>
<dbReference type="OMA" id="CLHGYAK"/>
<evidence type="ECO:0000313" key="4">
    <source>
        <dbReference type="EMBL" id="CCX12158.1"/>
    </source>
</evidence>
<evidence type="ECO:0000256" key="2">
    <source>
        <dbReference type="SAM" id="MobiDB-lite"/>
    </source>
</evidence>
<dbReference type="InterPro" id="IPR011022">
    <property type="entry name" value="Arrestin_C-like"/>
</dbReference>
<dbReference type="GO" id="GO:0031625">
    <property type="term" value="F:ubiquitin protein ligase binding"/>
    <property type="evidence" value="ECO:0007669"/>
    <property type="project" value="TreeGrafter"/>
</dbReference>
<dbReference type="Pfam" id="PF00339">
    <property type="entry name" value="Arrestin_N"/>
    <property type="match status" value="1"/>
</dbReference>
<dbReference type="Gene3D" id="2.60.40.640">
    <property type="match status" value="1"/>
</dbReference>
<feature type="compositionally biased region" description="Basic and acidic residues" evidence="2">
    <location>
        <begin position="548"/>
        <end position="561"/>
    </location>
</feature>
<dbReference type="InterPro" id="IPR014756">
    <property type="entry name" value="Ig_E-set"/>
</dbReference>
<dbReference type="Proteomes" id="UP000018144">
    <property type="component" value="Unassembled WGS sequence"/>
</dbReference>
<accession>U4LCL1</accession>
<sequence>MPSMEGGAARFLRCISRAKFPSRPRRTIATTIELDDPHRVHAPDSIVTGYVCVTTERAVAITHLTVCLVGSVNVCTSAKESGKKGKTEHWATGFDGRRSGNSGQGFGSFNVCWDEMVLSGEGKLEPGVYKFGFELEFCKLAGVSSLPTSLDFEKGSISYTVVATLTRPTSSPTTQCSTKIQFMDRIDIAKYSVPKPRVIKLEPVSKRPHPAKKPGPRSVSPSTIGSTPNSSISHLPDTLSDKFSKAPIVATVELLNAGALRGENIGVKISIQHTKKITSVNGIILTLMRQTRFDPAGNIDDISLEKLKGSAVIGAASTFRKDLNQSIHTFIIDPVTLTTVIKANIRVPPDVFPTITNVPGGAVEFRYWVEVMMDLGGKLNDQDLSSASVILPGLPRPTGGPEGEIPKTAGLSSEGGVMIETERIRRREKSVIVCKFEVIVGTVDTGKKGKVQQTVIVPNDVEMPVPSSPVSITVAPQPQQQQQQQAPEYDPTWNQNEPNDEKSRIRLAEQQLLPSSPSMAGPSSTATAPSAPNLDSLLPPQDESEAESFDKAERDRLRLLAEESSPPGLGEASSSSSAPPPHPSAPVLPSALILEDDEDVLPEYQR</sequence>
<gene>
    <name evidence="4" type="ORF">PCON_11752</name>
</gene>
<dbReference type="InterPro" id="IPR014752">
    <property type="entry name" value="Arrestin-like_C"/>
</dbReference>
<evidence type="ECO:0000256" key="1">
    <source>
        <dbReference type="ARBA" id="ARBA00037950"/>
    </source>
</evidence>
<feature type="compositionally biased region" description="Low complexity" evidence="2">
    <location>
        <begin position="514"/>
        <end position="532"/>
    </location>
</feature>
<organism evidence="4 5">
    <name type="scientific">Pyronema omphalodes (strain CBS 100304)</name>
    <name type="common">Pyronema confluens</name>
    <dbReference type="NCBI Taxonomy" id="1076935"/>
    <lineage>
        <taxon>Eukaryota</taxon>
        <taxon>Fungi</taxon>
        <taxon>Dikarya</taxon>
        <taxon>Ascomycota</taxon>
        <taxon>Pezizomycotina</taxon>
        <taxon>Pezizomycetes</taxon>
        <taxon>Pezizales</taxon>
        <taxon>Pyronemataceae</taxon>
        <taxon>Pyronema</taxon>
    </lineage>
</organism>
<dbReference type="Pfam" id="PF02752">
    <property type="entry name" value="Arrestin_C"/>
    <property type="match status" value="1"/>
</dbReference>
<feature type="compositionally biased region" description="Polar residues" evidence="2">
    <location>
        <begin position="219"/>
        <end position="233"/>
    </location>
</feature>
<dbReference type="EMBL" id="HF935680">
    <property type="protein sequence ID" value="CCX12158.1"/>
    <property type="molecule type" value="Genomic_DNA"/>
</dbReference>
<evidence type="ECO:0000313" key="5">
    <source>
        <dbReference type="Proteomes" id="UP000018144"/>
    </source>
</evidence>
<dbReference type="SUPFAM" id="SSF81296">
    <property type="entry name" value="E set domains"/>
    <property type="match status" value="1"/>
</dbReference>
<evidence type="ECO:0000259" key="3">
    <source>
        <dbReference type="SMART" id="SM01017"/>
    </source>
</evidence>
<name>U4LCL1_PYROM</name>
<reference evidence="4 5" key="1">
    <citation type="journal article" date="2013" name="PLoS Genet.">
        <title>The genome and development-dependent transcriptomes of Pyronema confluens: a window into fungal evolution.</title>
        <authorList>
            <person name="Traeger S."/>
            <person name="Altegoer F."/>
            <person name="Freitag M."/>
            <person name="Gabaldon T."/>
            <person name="Kempken F."/>
            <person name="Kumar A."/>
            <person name="Marcet-Houben M."/>
            <person name="Poggeler S."/>
            <person name="Stajich J.E."/>
            <person name="Nowrousian M."/>
        </authorList>
    </citation>
    <scope>NUCLEOTIDE SEQUENCE [LARGE SCALE GENOMIC DNA]</scope>
    <source>
        <strain evidence="5">CBS 100304</strain>
        <tissue evidence="4">Vegetative mycelium</tissue>
    </source>
</reference>
<proteinExistence type="inferred from homology"/>
<comment type="similarity">
    <text evidence="1">Belongs to the arrestin family. PalF/RIM8 subfamily.</text>
</comment>
<protein>
    <submittedName>
        <fullName evidence="4">Similar to pH-response regulator protein palF/RIM8 acc. no. P78612</fullName>
    </submittedName>
</protein>
<dbReference type="PANTHER" id="PTHR11188">
    <property type="entry name" value="ARRESTIN DOMAIN CONTAINING PROTEIN"/>
    <property type="match status" value="1"/>
</dbReference>
<feature type="region of interest" description="Disordered" evidence="2">
    <location>
        <begin position="514"/>
        <end position="606"/>
    </location>
</feature>
<keyword evidence="5" id="KW-1185">Reference proteome</keyword>
<dbReference type="InterPro" id="IPR011021">
    <property type="entry name" value="Arrestin-like_N"/>
</dbReference>